<keyword evidence="1" id="KW-0472">Membrane</keyword>
<organism evidence="2 3">
    <name type="scientific">Chitinophaga polysaccharea</name>
    <dbReference type="NCBI Taxonomy" id="1293035"/>
    <lineage>
        <taxon>Bacteria</taxon>
        <taxon>Pseudomonadati</taxon>
        <taxon>Bacteroidota</taxon>
        <taxon>Chitinophagia</taxon>
        <taxon>Chitinophagales</taxon>
        <taxon>Chitinophagaceae</taxon>
        <taxon>Chitinophaga</taxon>
    </lineage>
</organism>
<sequence length="42" mass="4865">MKGIIKAYILKNMKFNRLKKISAGYRVNGYIAALFLFQTINL</sequence>
<dbReference type="Proteomes" id="UP000320811">
    <property type="component" value="Unassembled WGS sequence"/>
</dbReference>
<dbReference type="EMBL" id="VIWO01000010">
    <property type="protein sequence ID" value="TWF34940.1"/>
    <property type="molecule type" value="Genomic_DNA"/>
</dbReference>
<keyword evidence="3" id="KW-1185">Reference proteome</keyword>
<evidence type="ECO:0000256" key="1">
    <source>
        <dbReference type="SAM" id="Phobius"/>
    </source>
</evidence>
<protein>
    <submittedName>
        <fullName evidence="2">Uncharacterized protein</fullName>
    </submittedName>
</protein>
<reference evidence="2 3" key="1">
    <citation type="submission" date="2019-06" db="EMBL/GenBank/DDBJ databases">
        <title>Sorghum-associated microbial communities from plants grown in Nebraska, USA.</title>
        <authorList>
            <person name="Schachtman D."/>
        </authorList>
    </citation>
    <scope>NUCLEOTIDE SEQUENCE [LARGE SCALE GENOMIC DNA]</scope>
    <source>
        <strain evidence="2 3">1209</strain>
    </source>
</reference>
<accession>A0A561PA31</accession>
<name>A0A561PA31_9BACT</name>
<gene>
    <name evidence="2" type="ORF">FHW36_110140</name>
</gene>
<evidence type="ECO:0000313" key="3">
    <source>
        <dbReference type="Proteomes" id="UP000320811"/>
    </source>
</evidence>
<keyword evidence="1" id="KW-0812">Transmembrane</keyword>
<keyword evidence="1" id="KW-1133">Transmembrane helix</keyword>
<evidence type="ECO:0000313" key="2">
    <source>
        <dbReference type="EMBL" id="TWF34940.1"/>
    </source>
</evidence>
<proteinExistence type="predicted"/>
<feature type="transmembrane region" description="Helical" evidence="1">
    <location>
        <begin position="21"/>
        <end position="40"/>
    </location>
</feature>
<comment type="caution">
    <text evidence="2">The sequence shown here is derived from an EMBL/GenBank/DDBJ whole genome shotgun (WGS) entry which is preliminary data.</text>
</comment>
<dbReference type="AlphaFoldDB" id="A0A561PA31"/>